<feature type="domain" description="N-acetyltransferase" evidence="3">
    <location>
        <begin position="3"/>
        <end position="158"/>
    </location>
</feature>
<dbReference type="Gene3D" id="3.40.630.30">
    <property type="match status" value="1"/>
</dbReference>
<dbReference type="PANTHER" id="PTHR43877:SF1">
    <property type="entry name" value="ACETYLTRANSFERASE"/>
    <property type="match status" value="1"/>
</dbReference>
<dbReference type="PROSITE" id="PS51186">
    <property type="entry name" value="GNAT"/>
    <property type="match status" value="1"/>
</dbReference>
<evidence type="ECO:0000256" key="1">
    <source>
        <dbReference type="ARBA" id="ARBA00022679"/>
    </source>
</evidence>
<name>A0A1M6DKF6_9PROT</name>
<evidence type="ECO:0000256" key="2">
    <source>
        <dbReference type="ARBA" id="ARBA00023315"/>
    </source>
</evidence>
<keyword evidence="5" id="KW-1185">Reference proteome</keyword>
<dbReference type="AlphaFoldDB" id="A0A1M6DKF6"/>
<dbReference type="InterPro" id="IPR016181">
    <property type="entry name" value="Acyl_CoA_acyltransferase"/>
</dbReference>
<dbReference type="EMBL" id="FQZF01000004">
    <property type="protein sequence ID" value="SHI73794.1"/>
    <property type="molecule type" value="Genomic_DNA"/>
</dbReference>
<evidence type="ECO:0000259" key="3">
    <source>
        <dbReference type="PROSITE" id="PS51186"/>
    </source>
</evidence>
<sequence length="158" mass="16881">MTPLIRPLQPEEMPALVALHAASFAALATAAYPPELVPAYTAMLNAPDYAPEVLASDLWVAEGAGTLLGSAGWGSQEGEVARIRKVFVHPDAARQGLATRLVRAAEDRARTAGHRRFVLRAYLGAVPFYESLGYVADRPGERPLGGGLSMPVLFMRKG</sequence>
<dbReference type="Proteomes" id="UP000184387">
    <property type="component" value="Unassembled WGS sequence"/>
</dbReference>
<dbReference type="GO" id="GO:0016747">
    <property type="term" value="F:acyltransferase activity, transferring groups other than amino-acyl groups"/>
    <property type="evidence" value="ECO:0007669"/>
    <property type="project" value="InterPro"/>
</dbReference>
<dbReference type="CDD" id="cd04301">
    <property type="entry name" value="NAT_SF"/>
    <property type="match status" value="1"/>
</dbReference>
<proteinExistence type="predicted"/>
<dbReference type="SUPFAM" id="SSF55729">
    <property type="entry name" value="Acyl-CoA N-acyltransferases (Nat)"/>
    <property type="match status" value="1"/>
</dbReference>
<dbReference type="Pfam" id="PF13673">
    <property type="entry name" value="Acetyltransf_10"/>
    <property type="match status" value="1"/>
</dbReference>
<evidence type="ECO:0000313" key="4">
    <source>
        <dbReference type="EMBL" id="SHI73794.1"/>
    </source>
</evidence>
<dbReference type="InterPro" id="IPR000182">
    <property type="entry name" value="GNAT_dom"/>
</dbReference>
<dbReference type="PANTHER" id="PTHR43877">
    <property type="entry name" value="AMINOALKYLPHOSPHONATE N-ACETYLTRANSFERASE-RELATED-RELATED"/>
    <property type="match status" value="1"/>
</dbReference>
<accession>A0A1M6DKF6</accession>
<keyword evidence="1 4" id="KW-0808">Transferase</keyword>
<evidence type="ECO:0000313" key="5">
    <source>
        <dbReference type="Proteomes" id="UP000184387"/>
    </source>
</evidence>
<reference evidence="4 5" key="1">
    <citation type="submission" date="2016-11" db="EMBL/GenBank/DDBJ databases">
        <authorList>
            <person name="Jaros S."/>
            <person name="Januszkiewicz K."/>
            <person name="Wedrychowicz H."/>
        </authorList>
    </citation>
    <scope>NUCLEOTIDE SEQUENCE [LARGE SCALE GENOMIC DNA]</scope>
    <source>
        <strain evidence="4 5">DSM 14916</strain>
    </source>
</reference>
<gene>
    <name evidence="4" type="ORF">SAMN02745194_00989</name>
</gene>
<dbReference type="InterPro" id="IPR050832">
    <property type="entry name" value="Bact_Acetyltransf"/>
</dbReference>
<dbReference type="RefSeq" id="WP_073132125.1">
    <property type="nucleotide sequence ID" value="NZ_FQZF01000004.1"/>
</dbReference>
<protein>
    <submittedName>
        <fullName evidence="4">Acetyltransferase (GNAT) domain-containing protein</fullName>
    </submittedName>
</protein>
<dbReference type="OrthoDB" id="9796171at2"/>
<keyword evidence="2" id="KW-0012">Acyltransferase</keyword>
<dbReference type="STRING" id="198092.SAMN02745194_00989"/>
<organism evidence="4 5">
    <name type="scientific">Muricoccus roseus</name>
    <dbReference type="NCBI Taxonomy" id="198092"/>
    <lineage>
        <taxon>Bacteria</taxon>
        <taxon>Pseudomonadati</taxon>
        <taxon>Pseudomonadota</taxon>
        <taxon>Alphaproteobacteria</taxon>
        <taxon>Acetobacterales</taxon>
        <taxon>Roseomonadaceae</taxon>
        <taxon>Muricoccus</taxon>
    </lineage>
</organism>